<gene>
    <name evidence="1" type="ORF">SAMN05421769_0425</name>
</gene>
<dbReference type="EMBL" id="FSRQ01000001">
    <property type="protein sequence ID" value="SIN83018.1"/>
    <property type="molecule type" value="Genomic_DNA"/>
</dbReference>
<evidence type="ECO:0000313" key="2">
    <source>
        <dbReference type="Proteomes" id="UP000184782"/>
    </source>
</evidence>
<dbReference type="Gene3D" id="1.20.141.10">
    <property type="entry name" value="Chitosanase, subunit A, domain 1"/>
    <property type="match status" value="1"/>
</dbReference>
<name>A0A1N6EJ25_9FLAO</name>
<dbReference type="AlphaFoldDB" id="A0A1N6EJ25"/>
<protein>
    <submittedName>
        <fullName evidence="1">Chitosanase</fullName>
    </submittedName>
</protein>
<accession>A0A1N6EJ25</accession>
<dbReference type="Proteomes" id="UP000184782">
    <property type="component" value="Unassembled WGS sequence"/>
</dbReference>
<dbReference type="STRING" id="59733.SAMN05421769_0425"/>
<dbReference type="GO" id="GO:0005576">
    <property type="term" value="C:extracellular region"/>
    <property type="evidence" value="ECO:0007669"/>
    <property type="project" value="InterPro"/>
</dbReference>
<keyword evidence="2" id="KW-1185">Reference proteome</keyword>
<dbReference type="SUPFAM" id="SSF53955">
    <property type="entry name" value="Lysozyme-like"/>
    <property type="match status" value="1"/>
</dbReference>
<dbReference type="GO" id="GO:0005975">
    <property type="term" value="P:carbohydrate metabolic process"/>
    <property type="evidence" value="ECO:0007669"/>
    <property type="project" value="InterPro"/>
</dbReference>
<organism evidence="1 2">
    <name type="scientific">Chryseobacterium scophthalmum</name>
    <dbReference type="NCBI Taxonomy" id="59733"/>
    <lineage>
        <taxon>Bacteria</taxon>
        <taxon>Pseudomonadati</taxon>
        <taxon>Bacteroidota</taxon>
        <taxon>Flavobacteriia</taxon>
        <taxon>Flavobacteriales</taxon>
        <taxon>Weeksellaceae</taxon>
        <taxon>Chryseobacterium group</taxon>
        <taxon>Chryseobacterium</taxon>
    </lineage>
</organism>
<dbReference type="GO" id="GO:0016977">
    <property type="term" value="F:chitosanase activity"/>
    <property type="evidence" value="ECO:0007669"/>
    <property type="project" value="InterPro"/>
</dbReference>
<dbReference type="Pfam" id="PF01374">
    <property type="entry name" value="Glyco_hydro_46"/>
    <property type="match status" value="1"/>
</dbReference>
<dbReference type="RefSeq" id="WP_074228332.1">
    <property type="nucleotide sequence ID" value="NZ_FSRQ01000001.1"/>
</dbReference>
<reference evidence="2" key="1">
    <citation type="submission" date="2016-12" db="EMBL/GenBank/DDBJ databases">
        <authorList>
            <person name="Varghese N."/>
            <person name="Submissions S."/>
        </authorList>
    </citation>
    <scope>NUCLEOTIDE SEQUENCE [LARGE SCALE GENOMIC DNA]</scope>
    <source>
        <strain evidence="2">DSM 16779</strain>
    </source>
</reference>
<evidence type="ECO:0000313" key="1">
    <source>
        <dbReference type="EMBL" id="SIN83018.1"/>
    </source>
</evidence>
<dbReference type="InterPro" id="IPR000400">
    <property type="entry name" value="Glyco_hydro_46"/>
</dbReference>
<sequence length="224" mass="25848">MITSQQKTKILQVINVFETGTKEGKYDTLVIYADGKNGSRQITYGRSQTTEQGNLKALIQMYISQNGIFASQLKVFVNKIGEESLVDNTAFKNLLRKSAREDVIMRTCQDDFFDILYYKPAFQFFQSNHFTTALSLLVIYDSFIHSGGVPSFLRERFAEKIPVNGGVEKKWITQYVNTRDLWLGNHSRKILQKTIYRTECFKNQISTNNWDLSKEIIANKVKIN</sequence>
<dbReference type="InterPro" id="IPR023346">
    <property type="entry name" value="Lysozyme-like_dom_sf"/>
</dbReference>
<dbReference type="OrthoDB" id="647021at2"/>
<proteinExistence type="predicted"/>